<feature type="compositionally biased region" description="Polar residues" evidence="1">
    <location>
        <begin position="315"/>
        <end position="325"/>
    </location>
</feature>
<feature type="compositionally biased region" description="Basic and acidic residues" evidence="1">
    <location>
        <begin position="547"/>
        <end position="557"/>
    </location>
</feature>
<feature type="region of interest" description="Disordered" evidence="1">
    <location>
        <begin position="18"/>
        <end position="58"/>
    </location>
</feature>
<proteinExistence type="predicted"/>
<feature type="region of interest" description="Disordered" evidence="1">
    <location>
        <begin position="358"/>
        <end position="390"/>
    </location>
</feature>
<feature type="region of interest" description="Disordered" evidence="1">
    <location>
        <begin position="414"/>
        <end position="471"/>
    </location>
</feature>
<evidence type="ECO:0000256" key="1">
    <source>
        <dbReference type="SAM" id="MobiDB-lite"/>
    </source>
</evidence>
<feature type="compositionally biased region" description="Basic and acidic residues" evidence="1">
    <location>
        <begin position="836"/>
        <end position="858"/>
    </location>
</feature>
<feature type="compositionally biased region" description="Polar residues" evidence="1">
    <location>
        <begin position="18"/>
        <end position="29"/>
    </location>
</feature>
<feature type="region of interest" description="Disordered" evidence="1">
    <location>
        <begin position="547"/>
        <end position="668"/>
    </location>
</feature>
<dbReference type="AlphaFoldDB" id="A0AAN8J0I7"/>
<feature type="region of interest" description="Disordered" evidence="1">
    <location>
        <begin position="788"/>
        <end position="808"/>
    </location>
</feature>
<accession>A0AAN8J0I7</accession>
<evidence type="ECO:0000313" key="3">
    <source>
        <dbReference type="Proteomes" id="UP001347796"/>
    </source>
</evidence>
<feature type="compositionally biased region" description="Basic and acidic residues" evidence="1">
    <location>
        <begin position="799"/>
        <end position="808"/>
    </location>
</feature>
<organism evidence="2 3">
    <name type="scientific">Patella caerulea</name>
    <name type="common">Rayed Mediterranean limpet</name>
    <dbReference type="NCBI Taxonomy" id="87958"/>
    <lineage>
        <taxon>Eukaryota</taxon>
        <taxon>Metazoa</taxon>
        <taxon>Spiralia</taxon>
        <taxon>Lophotrochozoa</taxon>
        <taxon>Mollusca</taxon>
        <taxon>Gastropoda</taxon>
        <taxon>Patellogastropoda</taxon>
        <taxon>Patelloidea</taxon>
        <taxon>Patellidae</taxon>
        <taxon>Patella</taxon>
    </lineage>
</organism>
<reference evidence="2 3" key="1">
    <citation type="submission" date="2024-01" db="EMBL/GenBank/DDBJ databases">
        <title>The genome of the rayed Mediterranean limpet Patella caerulea (Linnaeus, 1758).</title>
        <authorList>
            <person name="Anh-Thu Weber A."/>
            <person name="Halstead-Nussloch G."/>
        </authorList>
    </citation>
    <scope>NUCLEOTIDE SEQUENCE [LARGE SCALE GENOMIC DNA]</scope>
    <source>
        <strain evidence="2">AATW-2023a</strain>
        <tissue evidence="2">Whole specimen</tissue>
    </source>
</reference>
<feature type="region of interest" description="Disordered" evidence="1">
    <location>
        <begin position="311"/>
        <end position="342"/>
    </location>
</feature>
<feature type="compositionally biased region" description="Low complexity" evidence="1">
    <location>
        <begin position="271"/>
        <end position="293"/>
    </location>
</feature>
<name>A0AAN8J0I7_PATCE</name>
<feature type="compositionally biased region" description="Polar residues" evidence="1">
    <location>
        <begin position="869"/>
        <end position="881"/>
    </location>
</feature>
<sequence>MTALIGMASISSWGTKLSGNQGYTVTDEPSSWKRQVDKQKLNSDSSSMNGVYDDGLNSNTNMQDFNHYHTMNTKGVNSNGELEIAGGEHLVDKHNIVSVSENPFFKSYGKIRSNHSRNEYRTDRVHSDSTALSPRPMLGKENDSIFTNPQPEEDEEEVEYHPGSGFVTKLLGKFKKFERETSKEDKHPPIKRSASLENILSDRPTSNLKTVKTVKNENVAAVIKQGNLGYRTKSVEHINHTIKPVAIRKAPDAKLGRKDIVIIESEKGEVTTNEQNGTTSTTTMVTTSSGRSSPHGVTTVIKDEVNEVNELPKPNTVTNTRNIFESSKSVPKKKVPQRPANVLSSKISAVAPTKLNSTNLKNSSSLSSSREKVSGDVNKNNNAQKSKDVPTKIVPTKIVHEVPATTRSLLPPITTANKHKKSSPVVTVAPYKPRSEENYTTQSSVPLPQKPVVTPRQIDKKPAPPKPRQVTYNSRKEVKETKVLEVNHVNAVNTENKEINDINLNKDEVKSFNDINLVTSEVSVIGNSNDSENNKYNSDKLFKNSDEELDKNSEEPNKNSGDVDEPIKGIPTIIANRMKKENSESSNTNSSHSSSSADSFSSGTLNNMQNNNINNPAKKRQAPPVPVNSSIVEQERARDQSPEPNQELSPRQNLHNARSKNTDIGGPAMVFDSSMLAKKKRKPDNTNNNGVPKLDLTSIIDGGAGVYQEGYKPVVIKPCNIIFIGANIITGRSLLKKGKSTRGRIKFNDQAITLHEYPSELYMLEEYLLKHPDEENIILLEAFSNDLSESTDDDNIPDTPRHSLNDDVLKSNTALSHSAGLSSYQSKYQEEFDWNSQREPDPIVIRTEPEPENIDRGDIVLPAGEDDTNTWSESTSSDLLF</sequence>
<dbReference type="EMBL" id="JAZGQO010000018">
    <property type="protein sequence ID" value="KAK6167253.1"/>
    <property type="molecule type" value="Genomic_DNA"/>
</dbReference>
<feature type="compositionally biased region" description="Low complexity" evidence="1">
    <location>
        <begin position="358"/>
        <end position="368"/>
    </location>
</feature>
<feature type="compositionally biased region" description="Low complexity" evidence="1">
    <location>
        <begin position="584"/>
        <end position="615"/>
    </location>
</feature>
<dbReference type="Proteomes" id="UP001347796">
    <property type="component" value="Unassembled WGS sequence"/>
</dbReference>
<feature type="region of interest" description="Disordered" evidence="1">
    <location>
        <begin position="269"/>
        <end position="297"/>
    </location>
</feature>
<gene>
    <name evidence="2" type="ORF">SNE40_021329</name>
</gene>
<evidence type="ECO:0000313" key="2">
    <source>
        <dbReference type="EMBL" id="KAK6167253.1"/>
    </source>
</evidence>
<keyword evidence="3" id="KW-1185">Reference proteome</keyword>
<feature type="compositionally biased region" description="Basic and acidic residues" evidence="1">
    <location>
        <begin position="30"/>
        <end position="41"/>
    </location>
</feature>
<feature type="region of interest" description="Disordered" evidence="1">
    <location>
        <begin position="119"/>
        <end position="142"/>
    </location>
</feature>
<feature type="region of interest" description="Disordered" evidence="1">
    <location>
        <begin position="831"/>
        <end position="881"/>
    </location>
</feature>
<feature type="compositionally biased region" description="Polar residues" evidence="1">
    <location>
        <begin position="642"/>
        <end position="656"/>
    </location>
</feature>
<comment type="caution">
    <text evidence="2">The sequence shown here is derived from an EMBL/GenBank/DDBJ whole genome shotgun (WGS) entry which is preliminary data.</text>
</comment>
<protein>
    <submittedName>
        <fullName evidence="2">Uncharacterized protein</fullName>
    </submittedName>
</protein>